<feature type="binding site" evidence="10">
    <location>
        <position position="168"/>
    </location>
    <ligand>
        <name>2-[(2R,5Z)-2-carboxy-4-methylthiazol-5(2H)-ylidene]ethyl phosphate</name>
        <dbReference type="ChEBI" id="CHEBI:62899"/>
    </ligand>
</feature>
<feature type="binding site" evidence="10">
    <location>
        <position position="140"/>
    </location>
    <ligand>
        <name>4-amino-2-methyl-5-(diphosphooxymethyl)pyrimidine</name>
        <dbReference type="ChEBI" id="CHEBI:57841"/>
    </ligand>
</feature>
<feature type="domain" description="Thiamine phosphate synthase/TenI" evidence="13">
    <location>
        <begin position="9"/>
        <end position="191"/>
    </location>
</feature>
<feature type="binding site" evidence="10">
    <location>
        <begin position="188"/>
        <end position="189"/>
    </location>
    <ligand>
        <name>2-[(2R,5Z)-2-carboxy-4-methylthiazol-5(2H)-ylidene]ethyl phosphate</name>
        <dbReference type="ChEBI" id="CHEBI:62899"/>
    </ligand>
</feature>
<evidence type="ECO:0000256" key="6">
    <source>
        <dbReference type="ARBA" id="ARBA00022977"/>
    </source>
</evidence>
<dbReference type="HAMAP" id="MF_00097">
    <property type="entry name" value="TMP_synthase"/>
    <property type="match status" value="1"/>
</dbReference>
<feature type="binding site" evidence="10">
    <location>
        <position position="72"/>
    </location>
    <ligand>
        <name>4-amino-2-methyl-5-(diphosphooxymethyl)pyrimidine</name>
        <dbReference type="ChEBI" id="CHEBI:57841"/>
    </ligand>
</feature>
<evidence type="ECO:0000256" key="2">
    <source>
        <dbReference type="ARBA" id="ARBA00005165"/>
    </source>
</evidence>
<accession>A0A8J6QWA5</accession>
<organism evidence="14 15">
    <name type="scientific">Pelovirga terrestris</name>
    <dbReference type="NCBI Taxonomy" id="2771352"/>
    <lineage>
        <taxon>Bacteria</taxon>
        <taxon>Pseudomonadati</taxon>
        <taxon>Thermodesulfobacteriota</taxon>
        <taxon>Desulfuromonadia</taxon>
        <taxon>Geobacterales</taxon>
        <taxon>Geobacteraceae</taxon>
        <taxon>Pelovirga</taxon>
    </lineage>
</organism>
<dbReference type="GO" id="GO:0000287">
    <property type="term" value="F:magnesium ion binding"/>
    <property type="evidence" value="ECO:0007669"/>
    <property type="project" value="UniProtKB-UniRule"/>
</dbReference>
<dbReference type="GO" id="GO:0004789">
    <property type="term" value="F:thiamine-phosphate diphosphorylase activity"/>
    <property type="evidence" value="ECO:0007669"/>
    <property type="project" value="UniProtKB-UniRule"/>
</dbReference>
<evidence type="ECO:0000256" key="12">
    <source>
        <dbReference type="RuleBase" id="RU004253"/>
    </source>
</evidence>
<keyword evidence="3 10" id="KW-0808">Transferase</keyword>
<feature type="binding site" evidence="10">
    <location>
        <begin position="40"/>
        <end position="44"/>
    </location>
    <ligand>
        <name>4-amino-2-methyl-5-(diphosphooxymethyl)pyrimidine</name>
        <dbReference type="ChEBI" id="CHEBI:57841"/>
    </ligand>
</feature>
<dbReference type="AlphaFoldDB" id="A0A8J6QWA5"/>
<evidence type="ECO:0000313" key="14">
    <source>
        <dbReference type="EMBL" id="MBD1399498.1"/>
    </source>
</evidence>
<sequence>MKQSPLPPLYLITDRRLIRPEQNFFEVLEQLMVTGVRMIQLREKDLPAQQLYDMAQHLRTITLRHNCLLLINDRVDIALAVNADGVHLRSRSLPTAVARQLLGKEKLIGVSTHSTEEVTTAADQGADFATYGPVFYTPSKASYGAPKGLSELQEACRASALPMYALGGITVTNTPAVMTTGTHGAAVISSLLTAKNPTSVCKKLIDAIGHC</sequence>
<dbReference type="SUPFAM" id="SSF51391">
    <property type="entry name" value="Thiamin phosphate synthase"/>
    <property type="match status" value="1"/>
</dbReference>
<evidence type="ECO:0000256" key="8">
    <source>
        <dbReference type="ARBA" id="ARBA00047851"/>
    </source>
</evidence>
<protein>
    <recommendedName>
        <fullName evidence="10">Thiamine-phosphate synthase</fullName>
        <shortName evidence="10">TP synthase</shortName>
        <shortName evidence="10">TPS</shortName>
        <ecNumber evidence="10">2.5.1.3</ecNumber>
    </recommendedName>
    <alternativeName>
        <fullName evidence="10">Thiamine-phosphate pyrophosphorylase</fullName>
        <shortName evidence="10">TMP pyrophosphorylase</shortName>
        <shortName evidence="10">TMP-PPase</shortName>
    </alternativeName>
</protein>
<keyword evidence="4 10" id="KW-0479">Metal-binding</keyword>
<comment type="catalytic activity">
    <reaction evidence="7 10 11">
        <text>4-methyl-5-(2-phosphooxyethyl)-thiazole + 4-amino-2-methyl-5-(diphosphooxymethyl)pyrimidine + H(+) = thiamine phosphate + diphosphate</text>
        <dbReference type="Rhea" id="RHEA:22328"/>
        <dbReference type="ChEBI" id="CHEBI:15378"/>
        <dbReference type="ChEBI" id="CHEBI:33019"/>
        <dbReference type="ChEBI" id="CHEBI:37575"/>
        <dbReference type="ChEBI" id="CHEBI:57841"/>
        <dbReference type="ChEBI" id="CHEBI:58296"/>
        <dbReference type="EC" id="2.5.1.3"/>
    </reaction>
</comment>
<evidence type="ECO:0000256" key="10">
    <source>
        <dbReference type="HAMAP-Rule" id="MF_00097"/>
    </source>
</evidence>
<comment type="function">
    <text evidence="1 10">Condenses 4-methyl-5-(beta-hydroxyethyl)thiazole monophosphate (THZ-P) and 2-methyl-4-amino-5-hydroxymethyl pyrimidine pyrophosphate (HMP-PP) to form thiamine monophosphate (TMP).</text>
</comment>
<evidence type="ECO:0000256" key="4">
    <source>
        <dbReference type="ARBA" id="ARBA00022723"/>
    </source>
</evidence>
<dbReference type="FunFam" id="3.20.20.70:FF:000096">
    <property type="entry name" value="Thiamine-phosphate synthase"/>
    <property type="match status" value="1"/>
</dbReference>
<dbReference type="GO" id="GO:0009229">
    <property type="term" value="P:thiamine diphosphate biosynthetic process"/>
    <property type="evidence" value="ECO:0007669"/>
    <property type="project" value="UniProtKB-UniRule"/>
</dbReference>
<keyword evidence="5 10" id="KW-0460">Magnesium</keyword>
<dbReference type="Gene3D" id="3.20.20.70">
    <property type="entry name" value="Aldolase class I"/>
    <property type="match status" value="1"/>
</dbReference>
<evidence type="ECO:0000256" key="7">
    <source>
        <dbReference type="ARBA" id="ARBA00047334"/>
    </source>
</evidence>
<dbReference type="UniPathway" id="UPA00060">
    <property type="reaction ID" value="UER00141"/>
</dbReference>
<feature type="binding site" evidence="10">
    <location>
        <position position="111"/>
    </location>
    <ligand>
        <name>4-amino-2-methyl-5-(diphosphooxymethyl)pyrimidine</name>
        <dbReference type="ChEBI" id="CHEBI:57841"/>
    </ligand>
</feature>
<evidence type="ECO:0000256" key="3">
    <source>
        <dbReference type="ARBA" id="ARBA00022679"/>
    </source>
</evidence>
<feature type="binding site" evidence="10">
    <location>
        <begin position="137"/>
        <end position="139"/>
    </location>
    <ligand>
        <name>2-[(2R,5Z)-2-carboxy-4-methylthiazol-5(2H)-ylidene]ethyl phosphate</name>
        <dbReference type="ChEBI" id="CHEBI:62899"/>
    </ligand>
</feature>
<evidence type="ECO:0000256" key="1">
    <source>
        <dbReference type="ARBA" id="ARBA00003814"/>
    </source>
</evidence>
<dbReference type="InterPro" id="IPR034291">
    <property type="entry name" value="TMP_synthase"/>
</dbReference>
<evidence type="ECO:0000256" key="9">
    <source>
        <dbReference type="ARBA" id="ARBA00047883"/>
    </source>
</evidence>
<proteinExistence type="inferred from homology"/>
<dbReference type="InterPro" id="IPR013785">
    <property type="entry name" value="Aldolase_TIM"/>
</dbReference>
<comment type="cofactor">
    <cofactor evidence="10">
        <name>Mg(2+)</name>
        <dbReference type="ChEBI" id="CHEBI:18420"/>
    </cofactor>
    <text evidence="10">Binds 1 Mg(2+) ion per subunit.</text>
</comment>
<keyword evidence="15" id="KW-1185">Reference proteome</keyword>
<dbReference type="GO" id="GO:0009228">
    <property type="term" value="P:thiamine biosynthetic process"/>
    <property type="evidence" value="ECO:0007669"/>
    <property type="project" value="UniProtKB-KW"/>
</dbReference>
<dbReference type="RefSeq" id="WP_191153772.1">
    <property type="nucleotide sequence ID" value="NZ_JACWUN010000002.1"/>
</dbReference>
<dbReference type="EMBL" id="JACWUN010000002">
    <property type="protein sequence ID" value="MBD1399498.1"/>
    <property type="molecule type" value="Genomic_DNA"/>
</dbReference>
<gene>
    <name evidence="10 14" type="primary">thiE</name>
    <name evidence="14" type="ORF">ICT70_02335</name>
</gene>
<name>A0A8J6QWA5_9BACT</name>
<comment type="pathway">
    <text evidence="2 10 12">Cofactor biosynthesis; thiamine diphosphate biosynthesis; thiamine phosphate from 4-amino-2-methyl-5-diphosphomethylpyrimidine and 4-methyl-5-(2-phosphoethyl)-thiazole: step 1/1.</text>
</comment>
<evidence type="ECO:0000256" key="11">
    <source>
        <dbReference type="RuleBase" id="RU003826"/>
    </source>
</evidence>
<comment type="catalytic activity">
    <reaction evidence="8 10 11">
        <text>2-(2-carboxy-4-methylthiazol-5-yl)ethyl phosphate + 4-amino-2-methyl-5-(diphosphooxymethyl)pyrimidine + 2 H(+) = thiamine phosphate + CO2 + diphosphate</text>
        <dbReference type="Rhea" id="RHEA:47848"/>
        <dbReference type="ChEBI" id="CHEBI:15378"/>
        <dbReference type="ChEBI" id="CHEBI:16526"/>
        <dbReference type="ChEBI" id="CHEBI:33019"/>
        <dbReference type="ChEBI" id="CHEBI:37575"/>
        <dbReference type="ChEBI" id="CHEBI:57841"/>
        <dbReference type="ChEBI" id="CHEBI:62890"/>
        <dbReference type="EC" id="2.5.1.3"/>
    </reaction>
</comment>
<dbReference type="InterPro" id="IPR036206">
    <property type="entry name" value="ThiamineP_synth_sf"/>
</dbReference>
<dbReference type="PANTHER" id="PTHR20857">
    <property type="entry name" value="THIAMINE-PHOSPHATE PYROPHOSPHORYLASE"/>
    <property type="match status" value="1"/>
</dbReference>
<keyword evidence="6 10" id="KW-0784">Thiamine biosynthesis</keyword>
<comment type="caution">
    <text evidence="14">The sequence shown here is derived from an EMBL/GenBank/DDBJ whole genome shotgun (WGS) entry which is preliminary data.</text>
</comment>
<dbReference type="EC" id="2.5.1.3" evidence="10"/>
<dbReference type="CDD" id="cd00564">
    <property type="entry name" value="TMP_TenI"/>
    <property type="match status" value="1"/>
</dbReference>
<dbReference type="Pfam" id="PF02581">
    <property type="entry name" value="TMP-TENI"/>
    <property type="match status" value="1"/>
</dbReference>
<comment type="caution">
    <text evidence="10">Lacks conserved residue(s) required for the propagation of feature annotation.</text>
</comment>
<dbReference type="InterPro" id="IPR022998">
    <property type="entry name" value="ThiamineP_synth_TenI"/>
</dbReference>
<dbReference type="GO" id="GO:0005737">
    <property type="term" value="C:cytoplasm"/>
    <property type="evidence" value="ECO:0007669"/>
    <property type="project" value="TreeGrafter"/>
</dbReference>
<evidence type="ECO:0000313" key="15">
    <source>
        <dbReference type="Proteomes" id="UP000632828"/>
    </source>
</evidence>
<evidence type="ECO:0000256" key="5">
    <source>
        <dbReference type="ARBA" id="ARBA00022842"/>
    </source>
</evidence>
<dbReference type="Proteomes" id="UP000632828">
    <property type="component" value="Unassembled WGS sequence"/>
</dbReference>
<feature type="binding site" evidence="10">
    <location>
        <position position="73"/>
    </location>
    <ligand>
        <name>Mg(2+)</name>
        <dbReference type="ChEBI" id="CHEBI:18420"/>
    </ligand>
</feature>
<comment type="catalytic activity">
    <reaction evidence="9 10 11">
        <text>2-[(2R,5Z)-2-carboxy-4-methylthiazol-5(2H)-ylidene]ethyl phosphate + 4-amino-2-methyl-5-(diphosphooxymethyl)pyrimidine + 2 H(+) = thiamine phosphate + CO2 + diphosphate</text>
        <dbReference type="Rhea" id="RHEA:47844"/>
        <dbReference type="ChEBI" id="CHEBI:15378"/>
        <dbReference type="ChEBI" id="CHEBI:16526"/>
        <dbReference type="ChEBI" id="CHEBI:33019"/>
        <dbReference type="ChEBI" id="CHEBI:37575"/>
        <dbReference type="ChEBI" id="CHEBI:57841"/>
        <dbReference type="ChEBI" id="CHEBI:62899"/>
        <dbReference type="EC" id="2.5.1.3"/>
    </reaction>
</comment>
<dbReference type="PANTHER" id="PTHR20857:SF15">
    <property type="entry name" value="THIAMINE-PHOSPHATE SYNTHASE"/>
    <property type="match status" value="1"/>
</dbReference>
<comment type="similarity">
    <text evidence="10 11">Belongs to the thiamine-phosphate synthase family.</text>
</comment>
<reference evidence="14" key="1">
    <citation type="submission" date="2020-09" db="EMBL/GenBank/DDBJ databases">
        <title>Pelobacter alkaliphilus sp. nov., a novel anaerobic arsenate-reducing bacterium from terrestrial mud volcano.</title>
        <authorList>
            <person name="Khomyakova M.A."/>
            <person name="Merkel A.Y."/>
            <person name="Slobodkin A.I."/>
        </authorList>
    </citation>
    <scope>NUCLEOTIDE SEQUENCE</scope>
    <source>
        <strain evidence="14">M08fum</strain>
    </source>
</reference>
<evidence type="ECO:0000259" key="13">
    <source>
        <dbReference type="Pfam" id="PF02581"/>
    </source>
</evidence>
<dbReference type="NCBIfam" id="TIGR00693">
    <property type="entry name" value="thiE"/>
    <property type="match status" value="1"/>
</dbReference>